<gene>
    <name evidence="5" type="ORF">LY90DRAFT_707715</name>
</gene>
<keyword evidence="2" id="KW-0808">Transferase</keyword>
<dbReference type="GO" id="GO:0005737">
    <property type="term" value="C:cytoplasm"/>
    <property type="evidence" value="ECO:0007669"/>
    <property type="project" value="TreeGrafter"/>
</dbReference>
<evidence type="ECO:0000256" key="4">
    <source>
        <dbReference type="ARBA" id="ARBA00043988"/>
    </source>
</evidence>
<dbReference type="AlphaFoldDB" id="A0A1Y2AE88"/>
<keyword evidence="3" id="KW-0949">S-adenosyl-L-methionine</keyword>
<evidence type="ECO:0000313" key="5">
    <source>
        <dbReference type="EMBL" id="ORY20822.1"/>
    </source>
</evidence>
<dbReference type="InterPro" id="IPR029063">
    <property type="entry name" value="SAM-dependent_MTases_sf"/>
</dbReference>
<dbReference type="GO" id="GO:0032259">
    <property type="term" value="P:methylation"/>
    <property type="evidence" value="ECO:0007669"/>
    <property type="project" value="UniProtKB-KW"/>
</dbReference>
<dbReference type="PANTHER" id="PTHR14614:SF164">
    <property type="entry name" value="HISTONE-ARGININE METHYLTRANSFERASE METTL23"/>
    <property type="match status" value="1"/>
</dbReference>
<evidence type="ECO:0000256" key="3">
    <source>
        <dbReference type="ARBA" id="ARBA00022691"/>
    </source>
</evidence>
<accession>A0A1Y2AE88</accession>
<comment type="similarity">
    <text evidence="4">Belongs to the methyltransferase superfamily. METTL23 family.</text>
</comment>
<evidence type="ECO:0000313" key="6">
    <source>
        <dbReference type="Proteomes" id="UP000193920"/>
    </source>
</evidence>
<comment type="caution">
    <text evidence="5">The sequence shown here is derived from an EMBL/GenBank/DDBJ whole genome shotgun (WGS) entry which is preliminary data.</text>
</comment>
<dbReference type="GO" id="GO:0008168">
    <property type="term" value="F:methyltransferase activity"/>
    <property type="evidence" value="ECO:0007669"/>
    <property type="project" value="UniProtKB-KW"/>
</dbReference>
<keyword evidence="6" id="KW-1185">Reference proteome</keyword>
<proteinExistence type="inferred from homology"/>
<dbReference type="Proteomes" id="UP000193920">
    <property type="component" value="Unassembled WGS sequence"/>
</dbReference>
<protein>
    <submittedName>
        <fullName evidence="5">Uncharacterized protein</fullName>
    </submittedName>
</protein>
<dbReference type="EMBL" id="MCOG01000279">
    <property type="protein sequence ID" value="ORY20822.1"/>
    <property type="molecule type" value="Genomic_DNA"/>
</dbReference>
<organism evidence="5 6">
    <name type="scientific">Neocallimastix californiae</name>
    <dbReference type="NCBI Taxonomy" id="1754190"/>
    <lineage>
        <taxon>Eukaryota</taxon>
        <taxon>Fungi</taxon>
        <taxon>Fungi incertae sedis</taxon>
        <taxon>Chytridiomycota</taxon>
        <taxon>Chytridiomycota incertae sedis</taxon>
        <taxon>Neocallimastigomycetes</taxon>
        <taxon>Neocallimastigales</taxon>
        <taxon>Neocallimastigaceae</taxon>
        <taxon>Neocallimastix</taxon>
    </lineage>
</organism>
<name>A0A1Y2AE88_9FUNG</name>
<dbReference type="Gene3D" id="3.40.50.150">
    <property type="entry name" value="Vaccinia Virus protein VP39"/>
    <property type="match status" value="1"/>
</dbReference>
<reference evidence="5 6" key="1">
    <citation type="submission" date="2016-08" db="EMBL/GenBank/DDBJ databases">
        <title>A Parts List for Fungal Cellulosomes Revealed by Comparative Genomics.</title>
        <authorList>
            <consortium name="DOE Joint Genome Institute"/>
            <person name="Haitjema C.H."/>
            <person name="Gilmore S.P."/>
            <person name="Henske J.K."/>
            <person name="Solomon K.V."/>
            <person name="De Groot R."/>
            <person name="Kuo A."/>
            <person name="Mondo S.J."/>
            <person name="Salamov A.A."/>
            <person name="Labutti K."/>
            <person name="Zhao Z."/>
            <person name="Chiniquy J."/>
            <person name="Barry K."/>
            <person name="Brewer H.M."/>
            <person name="Purvine S.O."/>
            <person name="Wright A.T."/>
            <person name="Boxma B."/>
            <person name="Van Alen T."/>
            <person name="Hackstein J.H."/>
            <person name="Baker S.E."/>
            <person name="Grigoriev I.V."/>
            <person name="O'Malley M.A."/>
        </authorList>
    </citation>
    <scope>NUCLEOTIDE SEQUENCE [LARGE SCALE GENOMIC DNA]</scope>
    <source>
        <strain evidence="5 6">G1</strain>
    </source>
</reference>
<sequence length="325" mass="37679">MDIEVEVVPDVNIKEIEFSNESNDNIPTNNSDKVQDKLLPDNIIISIQELVHPHFGCYLWPGSYVLASYIWYYKYEFINKTTLELGSGVSLPSLLLAKLKYEYFKNRNKKFTPINELPPTIITDISKPRFILTNIQKEVILNDMKLNENSSVNDKIENEIDINDNSNSNDDIQYNIFVEPLYWGVLDTLESIIQKINNINVATIPPNNNSYTIDYILAADNFFIPKDYEDILATISFIFRNYPKAKFITTYQERSSQRTIQHLLDEWNMKASLIPLSTFNCNVNDLVIREENEEEETTSKTEINNNLNFGGSIYSIFLLIIELKQ</sequence>
<evidence type="ECO:0000256" key="2">
    <source>
        <dbReference type="ARBA" id="ARBA00022679"/>
    </source>
</evidence>
<dbReference type="OrthoDB" id="2139587at2759"/>
<evidence type="ECO:0000256" key="1">
    <source>
        <dbReference type="ARBA" id="ARBA00022603"/>
    </source>
</evidence>
<dbReference type="STRING" id="1754190.A0A1Y2AE88"/>
<dbReference type="GO" id="GO:0005634">
    <property type="term" value="C:nucleus"/>
    <property type="evidence" value="ECO:0007669"/>
    <property type="project" value="TreeGrafter"/>
</dbReference>
<dbReference type="PANTHER" id="PTHR14614">
    <property type="entry name" value="HEPATOCELLULAR CARCINOMA-ASSOCIATED ANTIGEN"/>
    <property type="match status" value="1"/>
</dbReference>
<dbReference type="InterPro" id="IPR019410">
    <property type="entry name" value="Methyltransf_16"/>
</dbReference>
<keyword evidence="1" id="KW-0489">Methyltransferase</keyword>